<evidence type="ECO:0000313" key="2">
    <source>
        <dbReference type="Proteomes" id="UP001151760"/>
    </source>
</evidence>
<comment type="caution">
    <text evidence="1">The sequence shown here is derived from an EMBL/GenBank/DDBJ whole genome shotgun (WGS) entry which is preliminary data.</text>
</comment>
<accession>A0ABQ4WJP7</accession>
<protein>
    <submittedName>
        <fullName evidence="1">Uncharacterized protein</fullName>
    </submittedName>
</protein>
<name>A0ABQ4WJP7_9ASTR</name>
<organism evidence="1 2">
    <name type="scientific">Tanacetum coccineum</name>
    <dbReference type="NCBI Taxonomy" id="301880"/>
    <lineage>
        <taxon>Eukaryota</taxon>
        <taxon>Viridiplantae</taxon>
        <taxon>Streptophyta</taxon>
        <taxon>Embryophyta</taxon>
        <taxon>Tracheophyta</taxon>
        <taxon>Spermatophyta</taxon>
        <taxon>Magnoliopsida</taxon>
        <taxon>eudicotyledons</taxon>
        <taxon>Gunneridae</taxon>
        <taxon>Pentapetalae</taxon>
        <taxon>asterids</taxon>
        <taxon>campanulids</taxon>
        <taxon>Asterales</taxon>
        <taxon>Asteraceae</taxon>
        <taxon>Asteroideae</taxon>
        <taxon>Anthemideae</taxon>
        <taxon>Anthemidinae</taxon>
        <taxon>Tanacetum</taxon>
    </lineage>
</organism>
<proteinExistence type="predicted"/>
<keyword evidence="2" id="KW-1185">Reference proteome</keyword>
<gene>
    <name evidence="1" type="ORF">Tco_0626488</name>
</gene>
<sequence length="216" mass="24310">MKTLSGCGGHGRTKKEEQDDFLIVLDSPCLLVLIKERLIADNTVTYNELFDVGSEEDFVSADSLNSIPADNVPAGRSSSIPADYVSAGHVLVPADITTVSTVPNRHYLCQTMQNCPYLEKVKEKYEDMGYGRWSTGYRMMIIIFGGMFDGNSQEVGKRCKRKLQLFIPPVSLDEHVCCTKDNKVETLLLQASHWRISYARFSSFMMYARDIWMPSG</sequence>
<evidence type="ECO:0000313" key="1">
    <source>
        <dbReference type="EMBL" id="GJS53126.1"/>
    </source>
</evidence>
<reference evidence="1" key="2">
    <citation type="submission" date="2022-01" db="EMBL/GenBank/DDBJ databases">
        <authorList>
            <person name="Yamashiro T."/>
            <person name="Shiraishi A."/>
            <person name="Satake H."/>
            <person name="Nakayama K."/>
        </authorList>
    </citation>
    <scope>NUCLEOTIDE SEQUENCE</scope>
</reference>
<reference evidence="1" key="1">
    <citation type="journal article" date="2022" name="Int. J. Mol. Sci.">
        <title>Draft Genome of Tanacetum Coccineum: Genomic Comparison of Closely Related Tanacetum-Family Plants.</title>
        <authorList>
            <person name="Yamashiro T."/>
            <person name="Shiraishi A."/>
            <person name="Nakayama K."/>
            <person name="Satake H."/>
        </authorList>
    </citation>
    <scope>NUCLEOTIDE SEQUENCE</scope>
</reference>
<dbReference type="Proteomes" id="UP001151760">
    <property type="component" value="Unassembled WGS sequence"/>
</dbReference>
<dbReference type="EMBL" id="BQNB010008704">
    <property type="protein sequence ID" value="GJS53126.1"/>
    <property type="molecule type" value="Genomic_DNA"/>
</dbReference>